<keyword evidence="4" id="KW-1185">Reference proteome</keyword>
<dbReference type="PANTHER" id="PTHR31377:SF0">
    <property type="entry name" value="AGMATINE DEIMINASE-RELATED"/>
    <property type="match status" value="1"/>
</dbReference>
<evidence type="ECO:0000256" key="1">
    <source>
        <dbReference type="ARBA" id="ARBA00022801"/>
    </source>
</evidence>
<dbReference type="RefSeq" id="WP_263712146.1">
    <property type="nucleotide sequence ID" value="NZ_JAOWKX010000004.1"/>
</dbReference>
<dbReference type="Pfam" id="PF04371">
    <property type="entry name" value="PAD_porph"/>
    <property type="match status" value="1"/>
</dbReference>
<dbReference type="EMBL" id="JAOWKX010000004">
    <property type="protein sequence ID" value="MCV2884864.1"/>
    <property type="molecule type" value="Genomic_DNA"/>
</dbReference>
<feature type="chain" id="PRO_5046781713" evidence="2">
    <location>
        <begin position="24"/>
        <end position="364"/>
    </location>
</feature>
<proteinExistence type="predicted"/>
<reference evidence="3 4" key="1">
    <citation type="submission" date="2022-10" db="EMBL/GenBank/DDBJ databases">
        <title>Aestuariibacter sp. AA17 isolated from Montipora capitata coral fragment.</title>
        <authorList>
            <person name="Emsley S.A."/>
            <person name="Pfannmuller K.M."/>
            <person name="Loughran R.M."/>
            <person name="Shlafstein M."/>
            <person name="Papke E."/>
            <person name="Saw J.H."/>
            <person name="Ushijima B."/>
            <person name="Videau P."/>
        </authorList>
    </citation>
    <scope>NUCLEOTIDE SEQUENCE [LARGE SCALE GENOMIC DNA]</scope>
    <source>
        <strain evidence="3 4">AA17</strain>
    </source>
</reference>
<name>A0ABT3A851_9ALTE</name>
<dbReference type="PANTHER" id="PTHR31377">
    <property type="entry name" value="AGMATINE DEIMINASE-RELATED"/>
    <property type="match status" value="1"/>
</dbReference>
<keyword evidence="1" id="KW-0378">Hydrolase</keyword>
<dbReference type="PROSITE" id="PS51257">
    <property type="entry name" value="PROKAR_LIPOPROTEIN"/>
    <property type="match status" value="1"/>
</dbReference>
<feature type="signal peptide" evidence="2">
    <location>
        <begin position="1"/>
        <end position="23"/>
    </location>
</feature>
<gene>
    <name evidence="3" type="ORF">OE749_09165</name>
</gene>
<dbReference type="Gene3D" id="3.75.10.10">
    <property type="entry name" value="L-arginine/glycine Amidinotransferase, Chain A"/>
    <property type="match status" value="1"/>
</dbReference>
<organism evidence="3 4">
    <name type="scientific">Fluctibacter corallii</name>
    <dbReference type="NCBI Taxonomy" id="2984329"/>
    <lineage>
        <taxon>Bacteria</taxon>
        <taxon>Pseudomonadati</taxon>
        <taxon>Pseudomonadota</taxon>
        <taxon>Gammaproteobacteria</taxon>
        <taxon>Alteromonadales</taxon>
        <taxon>Alteromonadaceae</taxon>
        <taxon>Fluctibacter</taxon>
    </lineage>
</organism>
<sequence length="364" mass="40677">MFKPALLCLMLVTLLGCSKDLDAVNQEPTMQQGNTNLLAQKELIVVASPRYDDPYYAEVADDIFQFHVAYAKEAAKHDNFIVLTDEMSYWDYAEVLGEKRVYIVPQNDIWMRDFSLSNAVSPIQFRYTPAGQAGSPVGEAGRVQAQLGQSIDAAQLAYRASDWLNDGGNFVDDYHGRVVISRKFLRDNELTESEARSILTAYPSIDHVAFIEADEQGGLEHADGVVAFIAPNTLVINSYPDDPAYARRLKKDLEAGLPGVTIHNIVTPYDDSDIYDEKFGSACGLYTNMLVTPSRIYLPQFGIPEDQLALADIQRWTNKTVIPVQSSQVCHMGGGVRCMSWQLRGENAEKYLGWLEQNRYQPNG</sequence>
<comment type="caution">
    <text evidence="3">The sequence shown here is derived from an EMBL/GenBank/DDBJ whole genome shotgun (WGS) entry which is preliminary data.</text>
</comment>
<keyword evidence="2" id="KW-0732">Signal</keyword>
<protein>
    <submittedName>
        <fullName evidence="3">Agmatine deiminase family protein</fullName>
    </submittedName>
</protein>
<evidence type="ECO:0000313" key="4">
    <source>
        <dbReference type="Proteomes" id="UP001652504"/>
    </source>
</evidence>
<dbReference type="Proteomes" id="UP001652504">
    <property type="component" value="Unassembled WGS sequence"/>
</dbReference>
<evidence type="ECO:0000256" key="2">
    <source>
        <dbReference type="SAM" id="SignalP"/>
    </source>
</evidence>
<accession>A0ABT3A851</accession>
<evidence type="ECO:0000313" key="3">
    <source>
        <dbReference type="EMBL" id="MCV2884864.1"/>
    </source>
</evidence>
<dbReference type="InterPro" id="IPR007466">
    <property type="entry name" value="Peptidyl-Arg-deiminase_porph"/>
</dbReference>
<dbReference type="SUPFAM" id="SSF55909">
    <property type="entry name" value="Pentein"/>
    <property type="match status" value="1"/>
</dbReference>